<dbReference type="PANTHER" id="PTHR30075">
    <property type="entry name" value="GLYCYL-TRNA SYNTHETASE"/>
    <property type="match status" value="1"/>
</dbReference>
<comment type="subcellular location">
    <subcellularLocation>
        <location evidence="1 11">Cytoplasm</location>
    </subcellularLocation>
</comment>
<comment type="caution">
    <text evidence="13">The sequence shown here is derived from an EMBL/GenBank/DDBJ whole genome shotgun (WGS) entry which is preliminary data.</text>
</comment>
<dbReference type="PANTHER" id="PTHR30075:SF2">
    <property type="entry name" value="GLYCINE--TRNA LIGASE, CHLOROPLASTIC_MITOCHONDRIAL 2"/>
    <property type="match status" value="1"/>
</dbReference>
<evidence type="ECO:0000256" key="8">
    <source>
        <dbReference type="ARBA" id="ARBA00022917"/>
    </source>
</evidence>
<keyword evidence="14" id="KW-1185">Reference proteome</keyword>
<dbReference type="SUPFAM" id="SSF109604">
    <property type="entry name" value="HD-domain/PDEase-like"/>
    <property type="match status" value="1"/>
</dbReference>
<dbReference type="InterPro" id="IPR015944">
    <property type="entry name" value="Gly-tRNA-synth_bsu"/>
</dbReference>
<dbReference type="EMBL" id="RBIN01000001">
    <property type="protein sequence ID" value="RKR07327.1"/>
    <property type="molecule type" value="Genomic_DNA"/>
</dbReference>
<keyword evidence="5 11" id="KW-0436">Ligase</keyword>
<evidence type="ECO:0000256" key="11">
    <source>
        <dbReference type="HAMAP-Rule" id="MF_00255"/>
    </source>
</evidence>
<keyword evidence="9 11" id="KW-0030">Aminoacyl-tRNA synthetase</keyword>
<dbReference type="PROSITE" id="PS50861">
    <property type="entry name" value="AA_TRNA_LIGASE_II_GLYAB"/>
    <property type="match status" value="1"/>
</dbReference>
<dbReference type="EC" id="6.1.1.14" evidence="11"/>
<name>A0A420X0Q0_9GAMM</name>
<proteinExistence type="inferred from homology"/>
<evidence type="ECO:0000256" key="2">
    <source>
        <dbReference type="ARBA" id="ARBA00008226"/>
    </source>
</evidence>
<dbReference type="OrthoDB" id="9775440at2"/>
<comment type="similarity">
    <text evidence="2 11">Belongs to the class-II aminoacyl-tRNA synthetase family.</text>
</comment>
<comment type="subunit">
    <text evidence="3 11">Tetramer of two alpha and two beta subunits.</text>
</comment>
<dbReference type="HAMAP" id="MF_00255">
    <property type="entry name" value="Gly_tRNA_synth_beta"/>
    <property type="match status" value="1"/>
</dbReference>
<dbReference type="GO" id="GO:0006426">
    <property type="term" value="P:glycyl-tRNA aminoacylation"/>
    <property type="evidence" value="ECO:0007669"/>
    <property type="project" value="UniProtKB-UniRule"/>
</dbReference>
<dbReference type="NCBIfam" id="TIGR00211">
    <property type="entry name" value="glyS"/>
    <property type="match status" value="1"/>
</dbReference>
<dbReference type="GO" id="GO:0006420">
    <property type="term" value="P:arginyl-tRNA aminoacylation"/>
    <property type="evidence" value="ECO:0007669"/>
    <property type="project" value="InterPro"/>
</dbReference>
<evidence type="ECO:0000259" key="12">
    <source>
        <dbReference type="Pfam" id="PF05746"/>
    </source>
</evidence>
<evidence type="ECO:0000256" key="10">
    <source>
        <dbReference type="ARBA" id="ARBA00047937"/>
    </source>
</evidence>
<dbReference type="GO" id="GO:0004820">
    <property type="term" value="F:glycine-tRNA ligase activity"/>
    <property type="evidence" value="ECO:0007669"/>
    <property type="project" value="UniProtKB-UniRule"/>
</dbReference>
<feature type="domain" description="DALR anticodon binding" evidence="12">
    <location>
        <begin position="582"/>
        <end position="678"/>
    </location>
</feature>
<dbReference type="GO" id="GO:0004814">
    <property type="term" value="F:arginine-tRNA ligase activity"/>
    <property type="evidence" value="ECO:0007669"/>
    <property type="project" value="InterPro"/>
</dbReference>
<evidence type="ECO:0000313" key="14">
    <source>
        <dbReference type="Proteomes" id="UP000281975"/>
    </source>
</evidence>
<evidence type="ECO:0000256" key="3">
    <source>
        <dbReference type="ARBA" id="ARBA00011209"/>
    </source>
</evidence>
<keyword evidence="4 11" id="KW-0963">Cytoplasm</keyword>
<dbReference type="Pfam" id="PF05746">
    <property type="entry name" value="DALR_1"/>
    <property type="match status" value="1"/>
</dbReference>
<reference evidence="13 14" key="1">
    <citation type="submission" date="2018-10" db="EMBL/GenBank/DDBJ databases">
        <title>Genomic Encyclopedia of Type Strains, Phase IV (KMG-IV): sequencing the most valuable type-strain genomes for metagenomic binning, comparative biology and taxonomic classification.</title>
        <authorList>
            <person name="Goeker M."/>
        </authorList>
    </citation>
    <scope>NUCLEOTIDE SEQUENCE [LARGE SCALE GENOMIC DNA]</scope>
    <source>
        <strain evidence="13 14">DSM 23229</strain>
    </source>
</reference>
<dbReference type="AlphaFoldDB" id="A0A420X0Q0"/>
<accession>A0A420X0Q0</accession>
<dbReference type="Pfam" id="PF02092">
    <property type="entry name" value="tRNA_synt_2f"/>
    <property type="match status" value="1"/>
</dbReference>
<organism evidence="13 14">
    <name type="scientific">Kushneria sinocarnis</name>
    <dbReference type="NCBI Taxonomy" id="595502"/>
    <lineage>
        <taxon>Bacteria</taxon>
        <taxon>Pseudomonadati</taxon>
        <taxon>Pseudomonadota</taxon>
        <taxon>Gammaproteobacteria</taxon>
        <taxon>Oceanospirillales</taxon>
        <taxon>Halomonadaceae</taxon>
        <taxon>Kushneria</taxon>
    </lineage>
</organism>
<sequence length="692" mass="76414">MAADNTLLVELGCEELPPEALAPLADALAGSLRQSLAEADIGFGEIHPHATPRRLAVTITHLAERQPDRDVERLGPAVSAAFDAEGQPTKAATGFARSLGLDVAQLSHLDTDKGERLGHRYTQPGDTTVALLPGMVRSAVDALPVPKRMRWGASRTEFSRPVHWLVMLYGSEVVEAEVLGLTAGRATRGHRFHHPDPLELAHADDYLARLESPGKVIADLPRRRNMILEQVRAEAALLDATAVVDEQLLDEVTGLVEWPVALTGRFDERFLEVPAECLISSMKGNQKYFHLLGDDDRLLPAFITIANLESRDPQQVIEGNERVIRPRLADAAFFFETDRRQRLEERFDALEQVVFQQQLGTLADKSRRITELAGTIAGQSGLDVDQSRRAAHLAKCDLVTEMVLEFPELQGIMGAYYARFDGESDAVARALHQQYLPRFAGDEIPERGPALAVALADRLDTLTGIFGIGQKPSGTRDPFALRRAAIGVLSILIGAELDLDLRELLTTAARQHAAIEDADRVVNEVLDYMLDRFRAWADSEGMATETYLAVRARPVTRPFDFERRLRAVHLFTHRPEAQALAAANKRVANILARQSGDIPDGVDQARLVDDAERALFEAVEGRRQETAPLIEAQQYQQALDALAGLKEPVDTFFDRVMVMSDDEALRRNRLALLARLQALFLAVADISLLEVS</sequence>
<comment type="catalytic activity">
    <reaction evidence="10 11">
        <text>tRNA(Gly) + glycine + ATP = glycyl-tRNA(Gly) + AMP + diphosphate</text>
        <dbReference type="Rhea" id="RHEA:16013"/>
        <dbReference type="Rhea" id="RHEA-COMP:9664"/>
        <dbReference type="Rhea" id="RHEA-COMP:9683"/>
        <dbReference type="ChEBI" id="CHEBI:30616"/>
        <dbReference type="ChEBI" id="CHEBI:33019"/>
        <dbReference type="ChEBI" id="CHEBI:57305"/>
        <dbReference type="ChEBI" id="CHEBI:78442"/>
        <dbReference type="ChEBI" id="CHEBI:78522"/>
        <dbReference type="ChEBI" id="CHEBI:456215"/>
        <dbReference type="EC" id="6.1.1.14"/>
    </reaction>
</comment>
<protein>
    <recommendedName>
        <fullName evidence="11">Glycine--tRNA ligase beta subunit</fullName>
        <ecNumber evidence="11">6.1.1.14</ecNumber>
    </recommendedName>
    <alternativeName>
        <fullName evidence="11">Glycyl-tRNA synthetase beta subunit</fullName>
        <shortName evidence="11">GlyRS</shortName>
    </alternativeName>
</protein>
<keyword evidence="7 11" id="KW-0067">ATP-binding</keyword>
<dbReference type="RefSeq" id="WP_121170304.1">
    <property type="nucleotide sequence ID" value="NZ_RBIN01000001.1"/>
</dbReference>
<dbReference type="PRINTS" id="PR01045">
    <property type="entry name" value="TRNASYNTHGB"/>
</dbReference>
<keyword evidence="8 11" id="KW-0648">Protein biosynthesis</keyword>
<dbReference type="Proteomes" id="UP000281975">
    <property type="component" value="Unassembled WGS sequence"/>
</dbReference>
<evidence type="ECO:0000313" key="13">
    <source>
        <dbReference type="EMBL" id="RKR07327.1"/>
    </source>
</evidence>
<evidence type="ECO:0000256" key="1">
    <source>
        <dbReference type="ARBA" id="ARBA00004496"/>
    </source>
</evidence>
<dbReference type="InterPro" id="IPR008909">
    <property type="entry name" value="DALR_anticod-bd"/>
</dbReference>
<evidence type="ECO:0000256" key="9">
    <source>
        <dbReference type="ARBA" id="ARBA00023146"/>
    </source>
</evidence>
<dbReference type="GO" id="GO:0005524">
    <property type="term" value="F:ATP binding"/>
    <property type="evidence" value="ECO:0007669"/>
    <property type="project" value="UniProtKB-UniRule"/>
</dbReference>
<evidence type="ECO:0000256" key="5">
    <source>
        <dbReference type="ARBA" id="ARBA00022598"/>
    </source>
</evidence>
<evidence type="ECO:0000256" key="7">
    <source>
        <dbReference type="ARBA" id="ARBA00022840"/>
    </source>
</evidence>
<evidence type="ECO:0000256" key="4">
    <source>
        <dbReference type="ARBA" id="ARBA00022490"/>
    </source>
</evidence>
<evidence type="ECO:0000256" key="6">
    <source>
        <dbReference type="ARBA" id="ARBA00022741"/>
    </source>
</evidence>
<keyword evidence="6 11" id="KW-0547">Nucleotide-binding</keyword>
<dbReference type="GO" id="GO:0005829">
    <property type="term" value="C:cytosol"/>
    <property type="evidence" value="ECO:0007669"/>
    <property type="project" value="TreeGrafter"/>
</dbReference>
<gene>
    <name evidence="11" type="primary">glyS</name>
    <name evidence="13" type="ORF">C7446_0138</name>
</gene>
<dbReference type="InterPro" id="IPR006194">
    <property type="entry name" value="Gly-tRNA-synth_heterodimer"/>
</dbReference>